<evidence type="ECO:0000256" key="1">
    <source>
        <dbReference type="SAM" id="SignalP"/>
    </source>
</evidence>
<dbReference type="SUPFAM" id="SSF53474">
    <property type="entry name" value="alpha/beta-Hydrolases"/>
    <property type="match status" value="1"/>
</dbReference>
<dbReference type="OrthoDB" id="5994774at2"/>
<dbReference type="Proteomes" id="UP000199391">
    <property type="component" value="Unassembled WGS sequence"/>
</dbReference>
<name>A0A1I7FNX1_9BURK</name>
<organism evidence="2 3">
    <name type="scientific">Pseudoduganella namucuonensis</name>
    <dbReference type="NCBI Taxonomy" id="1035707"/>
    <lineage>
        <taxon>Bacteria</taxon>
        <taxon>Pseudomonadati</taxon>
        <taxon>Pseudomonadota</taxon>
        <taxon>Betaproteobacteria</taxon>
        <taxon>Burkholderiales</taxon>
        <taxon>Oxalobacteraceae</taxon>
        <taxon>Telluria group</taxon>
        <taxon>Pseudoduganella</taxon>
    </lineage>
</organism>
<keyword evidence="3" id="KW-1185">Reference proteome</keyword>
<gene>
    <name evidence="2" type="ORF">SAMN05216552_1002179</name>
</gene>
<protein>
    <recommendedName>
        <fullName evidence="4">Cutinase family protein</fullName>
    </recommendedName>
</protein>
<reference evidence="3" key="1">
    <citation type="submission" date="2016-10" db="EMBL/GenBank/DDBJ databases">
        <authorList>
            <person name="Varghese N."/>
            <person name="Submissions S."/>
        </authorList>
    </citation>
    <scope>NUCLEOTIDE SEQUENCE [LARGE SCALE GENOMIC DNA]</scope>
    <source>
        <strain evidence="3">CGMCC 1.11014</strain>
    </source>
</reference>
<dbReference type="Gene3D" id="3.40.50.1820">
    <property type="entry name" value="alpha/beta hydrolase"/>
    <property type="match status" value="1"/>
</dbReference>
<evidence type="ECO:0000313" key="2">
    <source>
        <dbReference type="EMBL" id="SFU37871.1"/>
    </source>
</evidence>
<evidence type="ECO:0008006" key="4">
    <source>
        <dbReference type="Google" id="ProtNLM"/>
    </source>
</evidence>
<dbReference type="InterPro" id="IPR029058">
    <property type="entry name" value="AB_hydrolase_fold"/>
</dbReference>
<feature type="chain" id="PRO_5011671253" description="Cutinase family protein" evidence="1">
    <location>
        <begin position="28"/>
        <end position="300"/>
    </location>
</feature>
<keyword evidence="1" id="KW-0732">Signal</keyword>
<dbReference type="EMBL" id="FPBO01000002">
    <property type="protein sequence ID" value="SFU37871.1"/>
    <property type="molecule type" value="Genomic_DNA"/>
</dbReference>
<feature type="signal peptide" evidence="1">
    <location>
        <begin position="1"/>
        <end position="27"/>
    </location>
</feature>
<accession>A0A1I7FNX1</accession>
<proteinExistence type="predicted"/>
<evidence type="ECO:0000313" key="3">
    <source>
        <dbReference type="Proteomes" id="UP000199391"/>
    </source>
</evidence>
<sequence length="300" mass="30659">MTMSIMRRLAAATAFLLSVLGGGAAGAQTTSFAAAYNGAGTAGGSCTSSFNISAVEPSASGTYPVFIYLVGTSETYNNAAAMAAVNAMAAKGYVAATVEYASSQFGTCPVLSAKSSCVFNPNSATSAVAQLCSRAKADCSKGIVVGGFSQGSILALLAKNFDARVQAAYGMGMGNVYATYNLSSCVSDGNRSLPGDRLRAVDGERDNFAGGAQAPVQSSLQNVTGLTCPAGSYACLSANGSGWIIAKNSQMADGSADHCYMRAWGDCVGSQYSLDAGWNTGTASWSREANLQWLTRFTTK</sequence>
<dbReference type="AlphaFoldDB" id="A0A1I7FNX1"/>